<dbReference type="Gene3D" id="3.30.450.40">
    <property type="match status" value="1"/>
</dbReference>
<dbReference type="Pfam" id="PF13185">
    <property type="entry name" value="GAF_2"/>
    <property type="match status" value="1"/>
</dbReference>
<dbReference type="AlphaFoldDB" id="S7UN53"/>
<dbReference type="STRING" id="1121439.dsat_2125"/>
<dbReference type="EMBL" id="ATHI01000004">
    <property type="protein sequence ID" value="EPR35424.1"/>
    <property type="molecule type" value="Genomic_DNA"/>
</dbReference>
<evidence type="ECO:0000313" key="2">
    <source>
        <dbReference type="EMBL" id="EPR35424.1"/>
    </source>
</evidence>
<reference evidence="2 3" key="1">
    <citation type="journal article" date="2013" name="Genome Announc.">
        <title>Draft genome sequences for three mercury-methylating, sulfate-reducing bacteria.</title>
        <authorList>
            <person name="Brown S.D."/>
            <person name="Hurt R.A.Jr."/>
            <person name="Gilmour C.C."/>
            <person name="Elias D.A."/>
        </authorList>
    </citation>
    <scope>NUCLEOTIDE SEQUENCE [LARGE SCALE GENOMIC DNA]</scope>
    <source>
        <strain evidence="2 3">DSM 16529</strain>
    </source>
</reference>
<keyword evidence="3" id="KW-1185">Reference proteome</keyword>
<dbReference type="SUPFAM" id="SSF55781">
    <property type="entry name" value="GAF domain-like"/>
    <property type="match status" value="1"/>
</dbReference>
<sequence length="186" mass="20491">MERYESYYRSLYAMALVVNSSLEPATVLGTITEQTAKAMQAKGCTIRLLDRTGKRLLQSAAYGLSKDYMRKGPVDLDHSEVDREILSGKAIRVADAATDPRFQYGEAARVEGIASVLAVPLVVDGAAIGVLRVYSASAREFDASEEEFLRAIAALSAIAIENARLHQALKKDYEMLASFEYRVFED</sequence>
<evidence type="ECO:0000313" key="3">
    <source>
        <dbReference type="Proteomes" id="UP000014975"/>
    </source>
</evidence>
<dbReference type="Proteomes" id="UP000014975">
    <property type="component" value="Unassembled WGS sequence"/>
</dbReference>
<dbReference type="RefSeq" id="WP_020886011.1">
    <property type="nucleotide sequence ID" value="NZ_ATHI01000004.1"/>
</dbReference>
<feature type="domain" description="GAF" evidence="1">
    <location>
        <begin position="23"/>
        <end position="170"/>
    </location>
</feature>
<name>S7UN53_9BACT</name>
<dbReference type="InterPro" id="IPR029016">
    <property type="entry name" value="GAF-like_dom_sf"/>
</dbReference>
<gene>
    <name evidence="2" type="ORF">dsat_2125</name>
</gene>
<proteinExistence type="predicted"/>
<dbReference type="InterPro" id="IPR003018">
    <property type="entry name" value="GAF"/>
</dbReference>
<protein>
    <submittedName>
        <fullName evidence="2">Putative phytochrome sensor protein</fullName>
    </submittedName>
</protein>
<comment type="caution">
    <text evidence="2">The sequence shown here is derived from an EMBL/GenBank/DDBJ whole genome shotgun (WGS) entry which is preliminary data.</text>
</comment>
<dbReference type="SMART" id="SM00065">
    <property type="entry name" value="GAF"/>
    <property type="match status" value="1"/>
</dbReference>
<dbReference type="PATRIC" id="fig|1121439.3.peg.512"/>
<organism evidence="2 3">
    <name type="scientific">Alkalidesulfovibrio alkalitolerans DSM 16529</name>
    <dbReference type="NCBI Taxonomy" id="1121439"/>
    <lineage>
        <taxon>Bacteria</taxon>
        <taxon>Pseudomonadati</taxon>
        <taxon>Thermodesulfobacteriota</taxon>
        <taxon>Desulfovibrionia</taxon>
        <taxon>Desulfovibrionales</taxon>
        <taxon>Desulfovibrionaceae</taxon>
        <taxon>Alkalidesulfovibrio</taxon>
    </lineage>
</organism>
<dbReference type="OrthoDB" id="9765588at2"/>
<dbReference type="eggNOG" id="COG2203">
    <property type="taxonomic scope" value="Bacteria"/>
</dbReference>
<evidence type="ECO:0000259" key="1">
    <source>
        <dbReference type="SMART" id="SM00065"/>
    </source>
</evidence>
<accession>S7UN53</accession>